<organism evidence="1 2">
    <name type="scientific">Actinoplanes missouriensis (strain ATCC 14538 / DSM 43046 / CBS 188.64 / JCM 3121 / NBRC 102363 / NCIMB 12654 / NRRL B-3342 / UNCC 431)</name>
    <dbReference type="NCBI Taxonomy" id="512565"/>
    <lineage>
        <taxon>Bacteria</taxon>
        <taxon>Bacillati</taxon>
        <taxon>Actinomycetota</taxon>
        <taxon>Actinomycetes</taxon>
        <taxon>Micromonosporales</taxon>
        <taxon>Micromonosporaceae</taxon>
        <taxon>Actinoplanes</taxon>
    </lineage>
</organism>
<dbReference type="STRING" id="512565.AMIS_46140"/>
<proteinExistence type="predicted"/>
<keyword evidence="2" id="KW-1185">Reference proteome</keyword>
<sequence>MIQRALARPWRWLSEGREAGRGIEALLRAGGFAELTVGRYRIPSVSLPINPARRRQVLRAADLDRVAGLIGDFLTG</sequence>
<dbReference type="PATRIC" id="fig|512565.3.peg.4599"/>
<dbReference type="AlphaFoldDB" id="I0H9Z7"/>
<evidence type="ECO:0000313" key="2">
    <source>
        <dbReference type="Proteomes" id="UP000007882"/>
    </source>
</evidence>
<dbReference type="EMBL" id="AP012319">
    <property type="protein sequence ID" value="BAL89834.1"/>
    <property type="molecule type" value="Genomic_DNA"/>
</dbReference>
<protein>
    <submittedName>
        <fullName evidence="1">Uncharacterized protein</fullName>
    </submittedName>
</protein>
<accession>I0H9Z7</accession>
<dbReference type="OrthoDB" id="65624at2"/>
<evidence type="ECO:0000313" key="1">
    <source>
        <dbReference type="EMBL" id="BAL89834.1"/>
    </source>
</evidence>
<gene>
    <name evidence="1" type="ordered locus">AMIS_46140</name>
</gene>
<dbReference type="Proteomes" id="UP000007882">
    <property type="component" value="Chromosome"/>
</dbReference>
<name>I0H9Z7_ACTM4</name>
<dbReference type="RefSeq" id="WP_014444723.1">
    <property type="nucleotide sequence ID" value="NC_017093.1"/>
</dbReference>
<dbReference type="KEGG" id="ams:AMIS_46140"/>
<reference evidence="1 2" key="1">
    <citation type="submission" date="2012-02" db="EMBL/GenBank/DDBJ databases">
        <title>Complete genome sequence of Actinoplanes missouriensis 431 (= NBRC 102363).</title>
        <authorList>
            <person name="Ohnishi Y."/>
            <person name="Ishikawa J."/>
            <person name="Sekine M."/>
            <person name="Hosoyama A."/>
            <person name="Harada T."/>
            <person name="Narita H."/>
            <person name="Hata T."/>
            <person name="Konno Y."/>
            <person name="Tutikane K."/>
            <person name="Fujita N."/>
            <person name="Horinouchi S."/>
            <person name="Hayakawa M."/>
        </authorList>
    </citation>
    <scope>NUCLEOTIDE SEQUENCE [LARGE SCALE GENOMIC DNA]</scope>
    <source>
        <strain evidence="2">ATCC 14538 / DSM 43046 / CBS 188.64 / JCM 3121 / NBRC 102363 / NCIMB 12654 / NRRL B-3342 / UNCC 431</strain>
    </source>
</reference>
<dbReference type="HOGENOM" id="CLU_2646356_0_0_11"/>